<comment type="caution">
    <text evidence="1">The sequence shown here is derived from an EMBL/GenBank/DDBJ whole genome shotgun (WGS) entry which is preliminary data.</text>
</comment>
<gene>
    <name evidence="1" type="ORF">F5144DRAFT_616964</name>
</gene>
<name>A0ACB7PRD2_9PEZI</name>
<accession>A0ACB7PRD2</accession>
<dbReference type="Proteomes" id="UP000724584">
    <property type="component" value="Unassembled WGS sequence"/>
</dbReference>
<proteinExistence type="predicted"/>
<evidence type="ECO:0000313" key="1">
    <source>
        <dbReference type="EMBL" id="KAH6649931.1"/>
    </source>
</evidence>
<dbReference type="EMBL" id="JAGIZQ010000001">
    <property type="protein sequence ID" value="KAH6649931.1"/>
    <property type="molecule type" value="Genomic_DNA"/>
</dbReference>
<sequence>MAEEYSGGNPEADHLVVLVHGLWGNPNHMASVAKALRAQYPPEQVYILLAKRNSGSFTYDGIELGGERVCVEIEEELEVIKSKGGNIKKISIVGYSLGGLVARYAIGLLFARGVLDNLECMNFTAFASPFLGVRTPLRGWANQVWNVLGARTLCMSGRQLFGIDKFRDTGKPLIAVLADPNSIFMSGLAKFKRHTLYTNITNDRSAVYYTTGITKTDPYTDLSKVTVRYLPGWDDVILDPTEPVSTTPPPPPSEPETLQTSVEKWAKRVPFIAALALFIPLGVVAFLINSAIQTVRSSRRVRLHERGLAGIRVQDFRVNLWIKEIREAVEDAYENLSSSQNQAYLVGDDDDDGSSASASAGEDEENGGARKILALERKRSRTQEGGFPTLALAGYQFAAIEALDKLGWRKYPVWIHKHRHSHAAIIVRTEKEGTMRPSRVAKETSKYFDTPLTTVIPRRSTRSSTLARFAWAGATDSSAAGPSNNNDEPGVTLGSDIEDAVTPRPARKRKRTETVTQSTPRRVSARTAKVEIKAEVKSEIKTQLRRREARNQAQTPRPRTQARAQTNAAVDTMGCERLALPGASARDRRFHTLVALMLSSQTKDTVNAAAMARLQNELPPHTPGAPPGLNLENMLAVDPAVLNELIGKVGFHNNKTKYLKTTAALLRANFNSDIPPTIAGLTSLPGVGPKMAHLCMSAPNGWNRVEGIGVDVHVHRITNLWGWQSPASRNPEETRAALESWLPRERWREINWLLVGLGQSVCLPVGRRCGDCEVGLGGLCKSADRAKVAEGRRRRGEEGVKVEGGVKREVKREVKEEEVVVEEDGEAVGEVKEEVKETVEEDVEMEVKRQVKEEEELGEEMEEEVKGEVKEEDVKEVEEEEVKDEAVKVEGERVVGAKKAESEEKTAVEVKKEEGEVAVDEDKARLGSPRVKEEEL</sequence>
<organism evidence="1 2">
    <name type="scientific">Chaetomium tenue</name>
    <dbReference type="NCBI Taxonomy" id="1854479"/>
    <lineage>
        <taxon>Eukaryota</taxon>
        <taxon>Fungi</taxon>
        <taxon>Dikarya</taxon>
        <taxon>Ascomycota</taxon>
        <taxon>Pezizomycotina</taxon>
        <taxon>Sordariomycetes</taxon>
        <taxon>Sordariomycetidae</taxon>
        <taxon>Sordariales</taxon>
        <taxon>Chaetomiaceae</taxon>
        <taxon>Chaetomium</taxon>
    </lineage>
</organism>
<protein>
    <submittedName>
        <fullName evidence="1">Serine esterase-domain-containing protein</fullName>
    </submittedName>
</protein>
<evidence type="ECO:0000313" key="2">
    <source>
        <dbReference type="Proteomes" id="UP000724584"/>
    </source>
</evidence>
<reference evidence="1 2" key="1">
    <citation type="journal article" date="2021" name="Nat. Commun.">
        <title>Genetic determinants of endophytism in the Arabidopsis root mycobiome.</title>
        <authorList>
            <person name="Mesny F."/>
            <person name="Miyauchi S."/>
            <person name="Thiergart T."/>
            <person name="Pickel B."/>
            <person name="Atanasova L."/>
            <person name="Karlsson M."/>
            <person name="Huettel B."/>
            <person name="Barry K.W."/>
            <person name="Haridas S."/>
            <person name="Chen C."/>
            <person name="Bauer D."/>
            <person name="Andreopoulos W."/>
            <person name="Pangilinan J."/>
            <person name="LaButti K."/>
            <person name="Riley R."/>
            <person name="Lipzen A."/>
            <person name="Clum A."/>
            <person name="Drula E."/>
            <person name="Henrissat B."/>
            <person name="Kohler A."/>
            <person name="Grigoriev I.V."/>
            <person name="Martin F.M."/>
            <person name="Hacquard S."/>
        </authorList>
    </citation>
    <scope>NUCLEOTIDE SEQUENCE [LARGE SCALE GENOMIC DNA]</scope>
    <source>
        <strain evidence="1 2">MPI-SDFR-AT-0079</strain>
    </source>
</reference>
<keyword evidence="2" id="KW-1185">Reference proteome</keyword>